<dbReference type="InterPro" id="IPR001375">
    <property type="entry name" value="Peptidase_S9_cat"/>
</dbReference>
<keyword evidence="1" id="KW-0378">Hydrolase</keyword>
<keyword evidence="9" id="KW-1185">Reference proteome</keyword>
<dbReference type="Gene3D" id="2.120.10.30">
    <property type="entry name" value="TolB, C-terminal domain"/>
    <property type="match status" value="1"/>
</dbReference>
<evidence type="ECO:0000256" key="6">
    <source>
        <dbReference type="ARBA" id="ARBA00045885"/>
    </source>
</evidence>
<dbReference type="InterPro" id="IPR011042">
    <property type="entry name" value="6-blade_b-propeller_TolB-like"/>
</dbReference>
<comment type="caution">
    <text evidence="8">The sequence shown here is derived from an EMBL/GenBank/DDBJ whole genome shotgun (WGS) entry which is preliminary data.</text>
</comment>
<dbReference type="PROSITE" id="PS00708">
    <property type="entry name" value="PRO_ENDOPEP_SER"/>
    <property type="match status" value="1"/>
</dbReference>
<gene>
    <name evidence="8" type="ORF">ACFFLE_06545</name>
</gene>
<dbReference type="RefSeq" id="WP_380570336.1">
    <property type="nucleotide sequence ID" value="NZ_JBHMAH010000015.1"/>
</dbReference>
<protein>
    <recommendedName>
        <fullName evidence="5">Acyl-peptide hydrolase</fullName>
    </recommendedName>
    <alternativeName>
        <fullName evidence="4">Acylaminoacyl-peptidase</fullName>
    </alternativeName>
</protein>
<keyword evidence="2" id="KW-0720">Serine protease</keyword>
<sequence length="594" mass="68129">MISFPKPAVEQFFSSYNINNFTVSPDGKRVLFSTNLDGKVNIWAMDEPDTYPYLFGKKDEAVSFIKFDPKNRYVLTGYDNDGDENFQIYALSPKGGLPEPLITGKRDEKFFFSKTSRDGDKIYYGTSKGNENYLNTAVYDLENGESRLLHEGEDAPTYLVDISADETNSAYLQVLSNTYMLGFIKTSAGIDYITPDEGVAHTVSGMTFVKDDEVWFATNYGSEYTYLAKYNLTDKVFSKVMDFGKESVEGLQFDRHHNMLYIHTEQGVSDRLYYYDLNHDMSDEIKAPFDVIRQLSVTKDGTLYALGGSATEPFNIWKYNKEKWSALTKNHVPGVTSRDMVEPESIFYESFDGLEIEALLFRAKEENRNGYTIFWPHGGPQAAERKFYRAMFQMLLNRGYNIFCPNFRGSTGYGATFVTYVEQDWGEGPRLDNIEAIKWLFDNGISSPDTLFLVGGSYGGYMALLLHGRHPEYFKAVVDIFGVSNLFTFYNSVPDHWKPIMKRWIGDPEEDKERFEKDSPITYLDTMSRPMLVIQGARDPRVVKEESDQIVEKLRDAGRDVEYLVLDDEGHGFSKKANEIKVYETMLRFLESHQ</sequence>
<evidence type="ECO:0000256" key="1">
    <source>
        <dbReference type="ARBA" id="ARBA00022801"/>
    </source>
</evidence>
<evidence type="ECO:0000256" key="5">
    <source>
        <dbReference type="ARBA" id="ARBA00032596"/>
    </source>
</evidence>
<evidence type="ECO:0000256" key="4">
    <source>
        <dbReference type="ARBA" id="ARBA00032284"/>
    </source>
</evidence>
<keyword evidence="2" id="KW-0645">Protease</keyword>
<comment type="function">
    <text evidence="6">This enzyme catalyzes the hydrolysis of the N-terminal peptide bond of an N-acetylated peptide to generate an N-acetylated amino acid and a peptide with a free N-terminus. It preferentially cleaves off Ac-Ala, Ac-Met and Ac-Ser. Also, involved in the degradation of oxidized and glycated proteins.</text>
</comment>
<evidence type="ECO:0000256" key="3">
    <source>
        <dbReference type="ARBA" id="ARBA00022990"/>
    </source>
</evidence>
<dbReference type="Pfam" id="PF00326">
    <property type="entry name" value="Peptidase_S9"/>
    <property type="match status" value="1"/>
</dbReference>
<accession>A0ABV5Z3U2</accession>
<dbReference type="Proteomes" id="UP001589740">
    <property type="component" value="Unassembled WGS sequence"/>
</dbReference>
<evidence type="ECO:0000256" key="2">
    <source>
        <dbReference type="ARBA" id="ARBA00022825"/>
    </source>
</evidence>
<organism evidence="8 9">
    <name type="scientific">Salinicoccus siamensis</name>
    <dbReference type="NCBI Taxonomy" id="381830"/>
    <lineage>
        <taxon>Bacteria</taxon>
        <taxon>Bacillati</taxon>
        <taxon>Bacillota</taxon>
        <taxon>Bacilli</taxon>
        <taxon>Bacillales</taxon>
        <taxon>Staphylococcaceae</taxon>
        <taxon>Salinicoccus</taxon>
    </lineage>
</organism>
<feature type="domain" description="Peptidase S9 prolyl oligopeptidase catalytic" evidence="7">
    <location>
        <begin position="390"/>
        <end position="593"/>
    </location>
</feature>
<dbReference type="SUPFAM" id="SSF53474">
    <property type="entry name" value="alpha/beta-Hydrolases"/>
    <property type="match status" value="1"/>
</dbReference>
<keyword evidence="3" id="KW-0007">Acetylation</keyword>
<dbReference type="PANTHER" id="PTHR42776:SF27">
    <property type="entry name" value="DIPEPTIDYL PEPTIDASE FAMILY MEMBER 6"/>
    <property type="match status" value="1"/>
</dbReference>
<dbReference type="SUPFAM" id="SSF69322">
    <property type="entry name" value="Tricorn protease domain 2"/>
    <property type="match status" value="1"/>
</dbReference>
<dbReference type="InterPro" id="IPR002471">
    <property type="entry name" value="Pept_S9_AS"/>
</dbReference>
<dbReference type="EMBL" id="JBHMAH010000015">
    <property type="protein sequence ID" value="MFB9860769.1"/>
    <property type="molecule type" value="Genomic_DNA"/>
</dbReference>
<dbReference type="InterPro" id="IPR029058">
    <property type="entry name" value="AB_hydrolase_fold"/>
</dbReference>
<evidence type="ECO:0000313" key="8">
    <source>
        <dbReference type="EMBL" id="MFB9860769.1"/>
    </source>
</evidence>
<dbReference type="InterPro" id="IPR011659">
    <property type="entry name" value="WD40"/>
</dbReference>
<name>A0ABV5Z3U2_9STAP</name>
<reference evidence="8 9" key="1">
    <citation type="submission" date="2024-09" db="EMBL/GenBank/DDBJ databases">
        <authorList>
            <person name="Sun Q."/>
            <person name="Mori K."/>
        </authorList>
    </citation>
    <scope>NUCLEOTIDE SEQUENCE [LARGE SCALE GENOMIC DNA]</scope>
    <source>
        <strain evidence="8 9">JCM 12822</strain>
    </source>
</reference>
<dbReference type="Gene3D" id="3.40.50.1820">
    <property type="entry name" value="alpha/beta hydrolase"/>
    <property type="match status" value="1"/>
</dbReference>
<evidence type="ECO:0000259" key="7">
    <source>
        <dbReference type="Pfam" id="PF00326"/>
    </source>
</evidence>
<evidence type="ECO:0000313" key="9">
    <source>
        <dbReference type="Proteomes" id="UP001589740"/>
    </source>
</evidence>
<dbReference type="Pfam" id="PF07676">
    <property type="entry name" value="PD40"/>
    <property type="match status" value="1"/>
</dbReference>
<proteinExistence type="predicted"/>
<dbReference type="PANTHER" id="PTHR42776">
    <property type="entry name" value="SERINE PEPTIDASE S9 FAMILY MEMBER"/>
    <property type="match status" value="1"/>
</dbReference>